<dbReference type="PANTHER" id="PTHR25462">
    <property type="entry name" value="BONUS, ISOFORM C-RELATED"/>
    <property type="match status" value="1"/>
</dbReference>
<evidence type="ECO:0000259" key="2">
    <source>
        <dbReference type="PROSITE" id="PS50119"/>
    </source>
</evidence>
<evidence type="ECO:0000313" key="3">
    <source>
        <dbReference type="EMBL" id="VDI47342.1"/>
    </source>
</evidence>
<name>A0A8B6FAR8_MYTGA</name>
<evidence type="ECO:0000256" key="1">
    <source>
        <dbReference type="PROSITE-ProRule" id="PRU00024"/>
    </source>
</evidence>
<dbReference type="Proteomes" id="UP000596742">
    <property type="component" value="Unassembled WGS sequence"/>
</dbReference>
<dbReference type="PANTHER" id="PTHR25462:SF305">
    <property type="entry name" value="RING-TYPE DOMAIN-CONTAINING PROTEIN"/>
    <property type="match status" value="1"/>
</dbReference>
<feature type="domain" description="B box-type" evidence="2">
    <location>
        <begin position="3"/>
        <end position="53"/>
    </location>
</feature>
<dbReference type="GO" id="GO:0005654">
    <property type="term" value="C:nucleoplasm"/>
    <property type="evidence" value="ECO:0007669"/>
    <property type="project" value="TreeGrafter"/>
</dbReference>
<proteinExistence type="predicted"/>
<dbReference type="InterPro" id="IPR000315">
    <property type="entry name" value="Znf_B-box"/>
</dbReference>
<keyword evidence="1" id="KW-0862">Zinc</keyword>
<dbReference type="Gene3D" id="3.30.160.60">
    <property type="entry name" value="Classic Zinc Finger"/>
    <property type="match status" value="1"/>
</dbReference>
<dbReference type="GO" id="GO:0061630">
    <property type="term" value="F:ubiquitin protein ligase activity"/>
    <property type="evidence" value="ECO:0007669"/>
    <property type="project" value="TreeGrafter"/>
</dbReference>
<dbReference type="InterPro" id="IPR011042">
    <property type="entry name" value="6-blade_b-propeller_TolB-like"/>
</dbReference>
<keyword evidence="1" id="KW-0863">Zinc-finger</keyword>
<dbReference type="GO" id="GO:0008270">
    <property type="term" value="F:zinc ion binding"/>
    <property type="evidence" value="ECO:0007669"/>
    <property type="project" value="UniProtKB-KW"/>
</dbReference>
<reference evidence="3" key="1">
    <citation type="submission" date="2018-11" db="EMBL/GenBank/DDBJ databases">
        <authorList>
            <person name="Alioto T."/>
            <person name="Alioto T."/>
        </authorList>
    </citation>
    <scope>NUCLEOTIDE SEQUENCE</scope>
</reference>
<dbReference type="Gene3D" id="2.130.10.10">
    <property type="entry name" value="YVTN repeat-like/Quinoprotein amine dehydrogenase"/>
    <property type="match status" value="1"/>
</dbReference>
<dbReference type="SUPFAM" id="SSF63829">
    <property type="entry name" value="Calcium-dependent phosphotriesterase"/>
    <property type="match status" value="2"/>
</dbReference>
<keyword evidence="1" id="KW-0479">Metal-binding</keyword>
<accession>A0A8B6FAR8</accession>
<sequence>MASKMKMCDPCSRLNKSSEGLKYCTDCEDTLCTDCAALHSAVKLLASHHLVDVSVTTGNEFHIKRDCSDHEDMCFEFYCSDHDCLICRTCMANTHRTCGKIQPIDVAAKGCKTSSMLEGVCKDIASLLQSTKTLLEDRQKKKTSVGQSKANVLKEIAKFRHDINVHLDQLENKCRSEVDILERTISKTVGKELADADKRQHVIQNIWQQVGFFTKNGSESQLFIFLNTAKSDISRQAASLQDIIPSLETNDIGFEPLDLISVMKSFGSVKKSSIPCSVKYQHPKHMQAQTRTIPQKVPTKFEFEKKVNISEGRITCIAVTIDNKLLFCNDQTKQISLMDQTGQHLKSCTVTDGNIWGISIIPGTDEAVVTLPNKRLIQFFNITSFTLGRQIHVNIYPYGVAVVKDNVIVGSTSGEVAFIERVSGKCLKTLKVGRGQIVSIVPGVNDKDELLYCCENTGENMIICLKVNGTRIFSHSLRESVGVALDLKGNLYVTGYRSNDLHRISSDAKVDDILLKGFDGLDQPLAVAFNKTFEKLYISNGCTGNVVKDVVIAGSVSGEVAFIEIVSRKCLKTLNVGHGIIGSIVSGGVDKDELLYCCEYTGGTMVICVKMDGTSIFSHSLRGPMCLALDSKRNSYVTGYHSNDLHRLSSDAKVDDILLKGSDRLDKPYAVVFNSTFEKLYISNGGLVHKGVLIFNCK</sequence>
<dbReference type="EMBL" id="UYJE01006597">
    <property type="protein sequence ID" value="VDI47342.1"/>
    <property type="molecule type" value="Genomic_DNA"/>
</dbReference>
<keyword evidence="4" id="KW-1185">Reference proteome</keyword>
<dbReference type="CDD" id="cd19757">
    <property type="entry name" value="Bbox1"/>
    <property type="match status" value="1"/>
</dbReference>
<dbReference type="InterPro" id="IPR047153">
    <property type="entry name" value="TRIM45/56/19-like"/>
</dbReference>
<dbReference type="PROSITE" id="PS50119">
    <property type="entry name" value="ZF_BBOX"/>
    <property type="match status" value="1"/>
</dbReference>
<gene>
    <name evidence="3" type="ORF">MGAL_10B064717</name>
</gene>
<dbReference type="OrthoDB" id="6104168at2759"/>
<dbReference type="InterPro" id="IPR015943">
    <property type="entry name" value="WD40/YVTN_repeat-like_dom_sf"/>
</dbReference>
<evidence type="ECO:0000313" key="4">
    <source>
        <dbReference type="Proteomes" id="UP000596742"/>
    </source>
</evidence>
<organism evidence="3 4">
    <name type="scientific">Mytilus galloprovincialis</name>
    <name type="common">Mediterranean mussel</name>
    <dbReference type="NCBI Taxonomy" id="29158"/>
    <lineage>
        <taxon>Eukaryota</taxon>
        <taxon>Metazoa</taxon>
        <taxon>Spiralia</taxon>
        <taxon>Lophotrochozoa</taxon>
        <taxon>Mollusca</taxon>
        <taxon>Bivalvia</taxon>
        <taxon>Autobranchia</taxon>
        <taxon>Pteriomorphia</taxon>
        <taxon>Mytilida</taxon>
        <taxon>Mytiloidea</taxon>
        <taxon>Mytilidae</taxon>
        <taxon>Mytilinae</taxon>
        <taxon>Mytilus</taxon>
    </lineage>
</organism>
<dbReference type="Gene3D" id="2.120.10.30">
    <property type="entry name" value="TolB, C-terminal domain"/>
    <property type="match status" value="1"/>
</dbReference>
<protein>
    <recommendedName>
        <fullName evidence="2">B box-type domain-containing protein</fullName>
    </recommendedName>
</protein>
<dbReference type="AlphaFoldDB" id="A0A8B6FAR8"/>
<comment type="caution">
    <text evidence="3">The sequence shown here is derived from an EMBL/GenBank/DDBJ whole genome shotgun (WGS) entry which is preliminary data.</text>
</comment>